<name>A0A172YI90_9GAMM</name>
<protein>
    <submittedName>
        <fullName evidence="3">Uncharacterized protein</fullName>
    </submittedName>
</protein>
<dbReference type="PANTHER" id="PTHR31616">
    <property type="entry name" value="TREHALASE"/>
    <property type="match status" value="1"/>
</dbReference>
<evidence type="ECO:0000313" key="4">
    <source>
        <dbReference type="Proteomes" id="UP000077875"/>
    </source>
</evidence>
<proteinExistence type="predicted"/>
<dbReference type="InterPro" id="IPR011613">
    <property type="entry name" value="GH15-like"/>
</dbReference>
<evidence type="ECO:0000259" key="2">
    <source>
        <dbReference type="Pfam" id="PF19291"/>
    </source>
</evidence>
<dbReference type="GO" id="GO:0004553">
    <property type="term" value="F:hydrolase activity, hydrolyzing O-glycosyl compounds"/>
    <property type="evidence" value="ECO:0007669"/>
    <property type="project" value="UniProtKB-ARBA"/>
</dbReference>
<dbReference type="EMBL" id="CP015243">
    <property type="protein sequence ID" value="ANF58916.1"/>
    <property type="molecule type" value="Genomic_DNA"/>
</dbReference>
<dbReference type="Pfam" id="PF00723">
    <property type="entry name" value="Glyco_hydro_15"/>
    <property type="match status" value="1"/>
</dbReference>
<accession>A0A172YI90</accession>
<dbReference type="InterPro" id="IPR045582">
    <property type="entry name" value="Trehalase-like_N"/>
</dbReference>
<dbReference type="AlphaFoldDB" id="A0A172YI90"/>
<dbReference type="RefSeq" id="WP_064123769.1">
    <property type="nucleotide sequence ID" value="NZ_CP015243.1"/>
</dbReference>
<evidence type="ECO:0000259" key="1">
    <source>
        <dbReference type="Pfam" id="PF00723"/>
    </source>
</evidence>
<feature type="domain" description="Trehalase-like N-terminal" evidence="2">
    <location>
        <begin position="4"/>
        <end position="162"/>
    </location>
</feature>
<dbReference type="SUPFAM" id="SSF48208">
    <property type="entry name" value="Six-hairpin glycosidases"/>
    <property type="match status" value="1"/>
</dbReference>
<feature type="domain" description="GH15-like" evidence="1">
    <location>
        <begin position="219"/>
        <end position="581"/>
    </location>
</feature>
<dbReference type="PANTHER" id="PTHR31616:SF0">
    <property type="entry name" value="GLUCAN 1,4-ALPHA-GLUCOSIDASE"/>
    <property type="match status" value="1"/>
</dbReference>
<dbReference type="KEGG" id="haa:A5892_16770"/>
<sequence>MPLRIEDYAMIGDCRSGALVGTDGSIDWLCLPRFDSDAFFCALLGGPEHGRWALTPDTEYRSQRHYRDSGLVLETHFSTADAELRIIDFMPMRDDQVSCVVRLVEGISGRMRLRHELCARFDYGLTIPWIRARDDERTALIAGPHQLVLRAPSHTLAEHLDGAQRFDVCAGERLVFVLQHCPAHASAPDDFDAYAALDHTEAFWHDWSSHCRPAGEWSDHVLRSAITLKGLSFTPTGGIAAALTTSLPETLGGHRNWDYRYCWIRDASFTLSALRQAGYVEEAVAWRSWVRRAVAGAPHQLQVMYGLAGERRLDEWIADWLPGYEGARPVRIGNAAAQQFQLDIWGELVGAFDTDDPKGLEMIPQTQHEIVAFMDHLETLWRAPDDGIWEIRAERRHFVHSKVMAWLAFDRISRAPLPRSLLGHQRRWQRIADQIHADVCANGLDAEGRHFVQSYGHEEMDAALLLLPLSGFLPADDPRMVATVHKVAERLMEDGLLQRYDTGEGVDGLSGEEGTFLACSFWLVECYALIGELEPARDLMRRLVGLLNDVGLLAEEYDTRHRRQVGNFPQAYSHVALINAAFRLHSAETPG</sequence>
<dbReference type="Gene3D" id="1.50.10.10">
    <property type="match status" value="1"/>
</dbReference>
<organism evidence="3 4">
    <name type="scientific">Halotalea alkalilenta</name>
    <dbReference type="NCBI Taxonomy" id="376489"/>
    <lineage>
        <taxon>Bacteria</taxon>
        <taxon>Pseudomonadati</taxon>
        <taxon>Pseudomonadota</taxon>
        <taxon>Gammaproteobacteria</taxon>
        <taxon>Oceanospirillales</taxon>
        <taxon>Halomonadaceae</taxon>
        <taxon>Halotalea</taxon>
    </lineage>
</organism>
<dbReference type="Proteomes" id="UP000077875">
    <property type="component" value="Chromosome"/>
</dbReference>
<dbReference type="GO" id="GO:0005975">
    <property type="term" value="P:carbohydrate metabolic process"/>
    <property type="evidence" value="ECO:0007669"/>
    <property type="project" value="InterPro"/>
</dbReference>
<gene>
    <name evidence="3" type="ORF">A5892_16770</name>
</gene>
<dbReference type="Pfam" id="PF19291">
    <property type="entry name" value="TREH_N"/>
    <property type="match status" value="1"/>
</dbReference>
<dbReference type="InterPro" id="IPR012341">
    <property type="entry name" value="6hp_glycosidase-like_sf"/>
</dbReference>
<dbReference type="STRING" id="376489.A5892_16770"/>
<reference evidence="3 4" key="1">
    <citation type="submission" date="2016-04" db="EMBL/GenBank/DDBJ databases">
        <title>Complete Genome Sequence of Halotalea alkalilenta IHB B 13600.</title>
        <authorList>
            <person name="Swarnkar M.K."/>
            <person name="Sharma A."/>
            <person name="Kaushal K."/>
            <person name="Soni R."/>
            <person name="Rana S."/>
            <person name="Singh A.K."/>
            <person name="Gulati A."/>
        </authorList>
    </citation>
    <scope>NUCLEOTIDE SEQUENCE [LARGE SCALE GENOMIC DNA]</scope>
    <source>
        <strain evidence="3 4">IHB B 13600</strain>
    </source>
</reference>
<dbReference type="InterPro" id="IPR008928">
    <property type="entry name" value="6-hairpin_glycosidase_sf"/>
</dbReference>
<evidence type="ECO:0000313" key="3">
    <source>
        <dbReference type="EMBL" id="ANF58916.1"/>
    </source>
</evidence>
<keyword evidence="4" id="KW-1185">Reference proteome</keyword>